<feature type="region of interest" description="Disordered" evidence="1">
    <location>
        <begin position="37"/>
        <end position="59"/>
    </location>
</feature>
<keyword evidence="4" id="KW-1185">Reference proteome</keyword>
<comment type="caution">
    <text evidence="2">The sequence shown here is derived from an EMBL/GenBank/DDBJ whole genome shotgun (WGS) entry which is preliminary data.</text>
</comment>
<dbReference type="EMBL" id="CAMXCT010006334">
    <property type="protein sequence ID" value="CAI4014399.1"/>
    <property type="molecule type" value="Genomic_DNA"/>
</dbReference>
<reference evidence="2" key="1">
    <citation type="submission" date="2022-10" db="EMBL/GenBank/DDBJ databases">
        <authorList>
            <person name="Chen Y."/>
            <person name="Dougan E. K."/>
            <person name="Chan C."/>
            <person name="Rhodes N."/>
            <person name="Thang M."/>
        </authorList>
    </citation>
    <scope>NUCLEOTIDE SEQUENCE</scope>
</reference>
<keyword evidence="3" id="KW-0413">Isomerase</keyword>
<protein>
    <submittedName>
        <fullName evidence="3">Peptidylprolyl isomerase</fullName>
    </submittedName>
</protein>
<dbReference type="EMBL" id="CAMXCT030006334">
    <property type="protein sequence ID" value="CAL4801711.1"/>
    <property type="molecule type" value="Genomic_DNA"/>
</dbReference>
<dbReference type="Proteomes" id="UP001152797">
    <property type="component" value="Unassembled WGS sequence"/>
</dbReference>
<feature type="region of interest" description="Disordered" evidence="1">
    <location>
        <begin position="1"/>
        <end position="20"/>
    </location>
</feature>
<name>A0A9P1GKW2_9DINO</name>
<evidence type="ECO:0000313" key="3">
    <source>
        <dbReference type="EMBL" id="CAL4801711.1"/>
    </source>
</evidence>
<dbReference type="EMBL" id="CAMXCT020006334">
    <property type="protein sequence ID" value="CAL1167774.1"/>
    <property type="molecule type" value="Genomic_DNA"/>
</dbReference>
<evidence type="ECO:0000313" key="2">
    <source>
        <dbReference type="EMBL" id="CAI4014399.1"/>
    </source>
</evidence>
<organism evidence="2">
    <name type="scientific">Cladocopium goreaui</name>
    <dbReference type="NCBI Taxonomy" id="2562237"/>
    <lineage>
        <taxon>Eukaryota</taxon>
        <taxon>Sar</taxon>
        <taxon>Alveolata</taxon>
        <taxon>Dinophyceae</taxon>
        <taxon>Suessiales</taxon>
        <taxon>Symbiodiniaceae</taxon>
        <taxon>Cladocopium</taxon>
    </lineage>
</organism>
<proteinExistence type="predicted"/>
<gene>
    <name evidence="2" type="ORF">C1SCF055_LOCUS39306</name>
</gene>
<dbReference type="AlphaFoldDB" id="A0A9P1GKW2"/>
<evidence type="ECO:0000256" key="1">
    <source>
        <dbReference type="SAM" id="MobiDB-lite"/>
    </source>
</evidence>
<sequence length="144" mass="16656">MLQPSEAAPQETPEMSRFRVGDRVKARVPMRISHHGRGYFNEGGGYGVPEHQRDEEEESSADCINIANLTKFSARIEQFLDFRAPQFRLMNFRSYATRISKVVEAYMIFYTSFLGEQDGMGQMFLTSHRLQINGIKLAMRVLWK</sequence>
<evidence type="ECO:0000313" key="4">
    <source>
        <dbReference type="Proteomes" id="UP001152797"/>
    </source>
</evidence>
<reference evidence="3 4" key="2">
    <citation type="submission" date="2024-05" db="EMBL/GenBank/DDBJ databases">
        <authorList>
            <person name="Chen Y."/>
            <person name="Shah S."/>
            <person name="Dougan E. K."/>
            <person name="Thang M."/>
            <person name="Chan C."/>
        </authorList>
    </citation>
    <scope>NUCLEOTIDE SEQUENCE [LARGE SCALE GENOMIC DNA]</scope>
</reference>
<dbReference type="GO" id="GO:0016853">
    <property type="term" value="F:isomerase activity"/>
    <property type="evidence" value="ECO:0007669"/>
    <property type="project" value="UniProtKB-KW"/>
</dbReference>
<accession>A0A9P1GKW2</accession>